<proteinExistence type="predicted"/>
<keyword evidence="3" id="KW-1185">Reference proteome</keyword>
<dbReference type="InterPro" id="IPR036875">
    <property type="entry name" value="Znf_CCHC_sf"/>
</dbReference>
<dbReference type="AlphaFoldDB" id="A0A0L7QJ84"/>
<feature type="compositionally biased region" description="Basic and acidic residues" evidence="1">
    <location>
        <begin position="164"/>
        <end position="237"/>
    </location>
</feature>
<accession>A0A0L7QJ84</accession>
<comment type="caution">
    <text evidence="2">The sequence shown here is derived from an EMBL/GenBank/DDBJ whole genome shotgun (WGS) entry which is preliminary data.</text>
</comment>
<organism evidence="2 3">
    <name type="scientific">Habropoda laboriosa</name>
    <dbReference type="NCBI Taxonomy" id="597456"/>
    <lineage>
        <taxon>Eukaryota</taxon>
        <taxon>Metazoa</taxon>
        <taxon>Ecdysozoa</taxon>
        <taxon>Arthropoda</taxon>
        <taxon>Hexapoda</taxon>
        <taxon>Insecta</taxon>
        <taxon>Pterygota</taxon>
        <taxon>Neoptera</taxon>
        <taxon>Endopterygota</taxon>
        <taxon>Hymenoptera</taxon>
        <taxon>Apocrita</taxon>
        <taxon>Aculeata</taxon>
        <taxon>Apoidea</taxon>
        <taxon>Anthophila</taxon>
        <taxon>Apidae</taxon>
        <taxon>Habropoda</taxon>
    </lineage>
</organism>
<sequence>MRTTFGPLKNVEQYRGALAGTYQYPGEHIIDFISRVKDLRSAILDCERSTHIVDKTGVDEFTLQCFCDGLIPEIRLQLTVSRTLTLSEAFARARELYRRFELDRERQSSTPKTTNRSSDVDQTQRRAARPPPPPAETKSCRYCKGLGHTIDECRKRQFNNSIRERYGEPRRIDDRERRAPSSRENFPRYDHRDERRITEVRDNREYRRPTESRDNREYRRVPESRDNREYRYREDQGNGRGLSPRREARREAVPSKVHVIAPAMEENSELPPLN</sequence>
<name>A0A0L7QJ84_9HYME</name>
<evidence type="ECO:0000256" key="1">
    <source>
        <dbReference type="SAM" id="MobiDB-lite"/>
    </source>
</evidence>
<dbReference type="GO" id="GO:0003676">
    <property type="term" value="F:nucleic acid binding"/>
    <property type="evidence" value="ECO:0007669"/>
    <property type="project" value="InterPro"/>
</dbReference>
<dbReference type="Proteomes" id="UP000053825">
    <property type="component" value="Unassembled WGS sequence"/>
</dbReference>
<feature type="compositionally biased region" description="Polar residues" evidence="1">
    <location>
        <begin position="108"/>
        <end position="117"/>
    </location>
</feature>
<dbReference type="GO" id="GO:0008270">
    <property type="term" value="F:zinc ion binding"/>
    <property type="evidence" value="ECO:0007669"/>
    <property type="project" value="InterPro"/>
</dbReference>
<gene>
    <name evidence="2" type="ORF">WH47_11679</name>
</gene>
<protein>
    <recommendedName>
        <fullName evidence="4">CCHC-type domain-containing protein</fullName>
    </recommendedName>
</protein>
<feature type="region of interest" description="Disordered" evidence="1">
    <location>
        <begin position="103"/>
        <end position="141"/>
    </location>
</feature>
<reference evidence="3" key="1">
    <citation type="submission" date="2015-07" db="EMBL/GenBank/DDBJ databases">
        <title>The genome of Habropoda laboriosa.</title>
        <authorList>
            <person name="Pan H."/>
            <person name="Kapheim K."/>
        </authorList>
    </citation>
    <scope>NUCLEOTIDE SEQUENCE [LARGE SCALE GENOMIC DNA]</scope>
</reference>
<evidence type="ECO:0000313" key="3">
    <source>
        <dbReference type="Proteomes" id="UP000053825"/>
    </source>
</evidence>
<feature type="compositionally biased region" description="Basic and acidic residues" evidence="1">
    <location>
        <begin position="244"/>
        <end position="253"/>
    </location>
</feature>
<evidence type="ECO:0008006" key="4">
    <source>
        <dbReference type="Google" id="ProtNLM"/>
    </source>
</evidence>
<feature type="region of interest" description="Disordered" evidence="1">
    <location>
        <begin position="164"/>
        <end position="274"/>
    </location>
</feature>
<evidence type="ECO:0000313" key="2">
    <source>
        <dbReference type="EMBL" id="KOC58624.1"/>
    </source>
</evidence>
<dbReference type="SUPFAM" id="SSF57756">
    <property type="entry name" value="Retrovirus zinc finger-like domains"/>
    <property type="match status" value="1"/>
</dbReference>
<dbReference type="EMBL" id="LHQN01021184">
    <property type="protein sequence ID" value="KOC58624.1"/>
    <property type="molecule type" value="Genomic_DNA"/>
</dbReference>